<proteinExistence type="predicted"/>
<organism evidence="3">
    <name type="scientific">uncultured Woeseiaceae bacterium</name>
    <dbReference type="NCBI Taxonomy" id="1983305"/>
    <lineage>
        <taxon>Bacteria</taxon>
        <taxon>Pseudomonadati</taxon>
        <taxon>Pseudomonadota</taxon>
        <taxon>Gammaproteobacteria</taxon>
        <taxon>Woeseiales</taxon>
        <taxon>Woeseiaceae</taxon>
        <taxon>environmental samples</taxon>
    </lineage>
</organism>
<dbReference type="NCBIfam" id="TIGR02523">
    <property type="entry name" value="type_IV_pilV"/>
    <property type="match status" value="1"/>
</dbReference>
<evidence type="ECO:0000259" key="2">
    <source>
        <dbReference type="Pfam" id="PF22150"/>
    </source>
</evidence>
<name>A0A7D9D293_9GAMM</name>
<keyword evidence="1" id="KW-1133">Transmembrane helix</keyword>
<sequence>MNFRNRQHGFSLIELLISLVIFTVGMMSIAGLQIVAKKSNYESLQRTTASHIAYAMLEEMRTNGEGIGTYLAAPDLGGGAFGDAPASDCSNPAAPCTAGQKASHDLWFWEQVIDGAQEMTADGATGGILTPTLCINGPVGGAAGTYEVAVAWYGSASLENSDIDDCGEGTGKYGDGDTNRRVLQITTFIDPNI</sequence>
<gene>
    <name evidence="3" type="ORF">JTBM06_V1_10079</name>
</gene>
<keyword evidence="1" id="KW-0812">Transmembrane</keyword>
<dbReference type="InterPro" id="IPR012902">
    <property type="entry name" value="N_methyl_site"/>
</dbReference>
<evidence type="ECO:0000313" key="3">
    <source>
        <dbReference type="EMBL" id="VUX55361.1"/>
    </source>
</evidence>
<feature type="transmembrane region" description="Helical" evidence="1">
    <location>
        <begin position="12"/>
        <end position="36"/>
    </location>
</feature>
<dbReference type="InterPro" id="IPR054402">
    <property type="entry name" value="Tt1218-like_dom"/>
</dbReference>
<keyword evidence="1" id="KW-0472">Membrane</keyword>
<reference evidence="3" key="1">
    <citation type="submission" date="2019-07" db="EMBL/GenBank/DDBJ databases">
        <authorList>
            <person name="Weber M."/>
            <person name="Kostadinov I."/>
            <person name="Kostadinov D I."/>
        </authorList>
    </citation>
    <scope>NUCLEOTIDE SEQUENCE</scope>
    <source>
        <strain evidence="3">Gfbio:sag-sample-m06:053724c1-46a9-4a36-b237-ea2bf867836b</strain>
    </source>
</reference>
<dbReference type="InterPro" id="IPR013362">
    <property type="entry name" value="Pilus_4_PilV"/>
</dbReference>
<dbReference type="Pfam" id="PF07963">
    <property type="entry name" value="N_methyl"/>
    <property type="match status" value="1"/>
</dbReference>
<evidence type="ECO:0000256" key="1">
    <source>
        <dbReference type="SAM" id="Phobius"/>
    </source>
</evidence>
<protein>
    <recommendedName>
        <fullName evidence="2">Type IV pilin Tt1218-like domain-containing protein</fullName>
    </recommendedName>
</protein>
<dbReference type="NCBIfam" id="TIGR02532">
    <property type="entry name" value="IV_pilin_GFxxxE"/>
    <property type="match status" value="1"/>
</dbReference>
<accession>A0A7D9D293</accession>
<dbReference type="EMBL" id="LR633967">
    <property type="protein sequence ID" value="VUX55361.1"/>
    <property type="molecule type" value="Genomic_DNA"/>
</dbReference>
<dbReference type="AlphaFoldDB" id="A0A7D9D293"/>
<dbReference type="Pfam" id="PF22150">
    <property type="entry name" value="Tt1218-like"/>
    <property type="match status" value="1"/>
</dbReference>
<feature type="domain" description="Type IV pilin Tt1218-like" evidence="2">
    <location>
        <begin position="32"/>
        <end position="107"/>
    </location>
</feature>